<keyword evidence="2" id="KW-1185">Reference proteome</keyword>
<proteinExistence type="predicted"/>
<organism evidence="1 2">
    <name type="scientific">Neorhizobium lilium</name>
    <dbReference type="NCBI Taxonomy" id="2503024"/>
    <lineage>
        <taxon>Bacteria</taxon>
        <taxon>Pseudomonadati</taxon>
        <taxon>Pseudomonadota</taxon>
        <taxon>Alphaproteobacteria</taxon>
        <taxon>Hyphomicrobiales</taxon>
        <taxon>Rhizobiaceae</taxon>
        <taxon>Rhizobium/Agrobacterium group</taxon>
        <taxon>Neorhizobium</taxon>
    </lineage>
</organism>
<evidence type="ECO:0000313" key="2">
    <source>
        <dbReference type="Proteomes" id="UP000287687"/>
    </source>
</evidence>
<name>A0A3S3TTN0_9HYPH</name>
<comment type="caution">
    <text evidence="1">The sequence shown here is derived from an EMBL/GenBank/DDBJ whole genome shotgun (WGS) entry which is preliminary data.</text>
</comment>
<dbReference type="EMBL" id="SBIP01000008">
    <property type="protein sequence ID" value="RWX74435.1"/>
    <property type="molecule type" value="Genomic_DNA"/>
</dbReference>
<reference evidence="1 2" key="1">
    <citation type="submission" date="2019-01" db="EMBL/GenBank/DDBJ databases">
        <title>The draft genome of Rhizobium sp. 24NR.</title>
        <authorList>
            <person name="Liu L."/>
            <person name="Liang L."/>
            <person name="Shi S."/>
            <person name="Xu L."/>
            <person name="Wang X."/>
            <person name="Li L."/>
            <person name="Zhang X."/>
        </authorList>
    </citation>
    <scope>NUCLEOTIDE SEQUENCE [LARGE SCALE GENOMIC DNA]</scope>
    <source>
        <strain evidence="1 2">24NR</strain>
    </source>
</reference>
<accession>A0A3S3TTN0</accession>
<dbReference type="RefSeq" id="WP_128445805.1">
    <property type="nucleotide sequence ID" value="NZ_SBIP01000008.1"/>
</dbReference>
<protein>
    <submittedName>
        <fullName evidence="1">Uncharacterized protein</fullName>
    </submittedName>
</protein>
<sequence>MARKTVIPTGAWPALLRDEYAAAYVGESSVEAFLKRVGKEWPLPWREYGSGKGKYRVWRKSDFDRLIDPDLWGDDTQPL</sequence>
<dbReference type="AlphaFoldDB" id="A0A3S3TTN0"/>
<gene>
    <name evidence="1" type="ORF">EPK99_24950</name>
</gene>
<dbReference type="OrthoDB" id="8393456at2"/>
<evidence type="ECO:0000313" key="1">
    <source>
        <dbReference type="EMBL" id="RWX74435.1"/>
    </source>
</evidence>
<dbReference type="Proteomes" id="UP000287687">
    <property type="component" value="Unassembled WGS sequence"/>
</dbReference>